<comment type="catalytic activity">
    <reaction evidence="8 10 11">
        <text>2-(2-carboxy-4-methylthiazol-5-yl)ethyl phosphate + 4-amino-2-methyl-5-(diphosphooxymethyl)pyrimidine + 2 H(+) = thiamine phosphate + CO2 + diphosphate</text>
        <dbReference type="Rhea" id="RHEA:47848"/>
        <dbReference type="ChEBI" id="CHEBI:15378"/>
        <dbReference type="ChEBI" id="CHEBI:16526"/>
        <dbReference type="ChEBI" id="CHEBI:33019"/>
        <dbReference type="ChEBI" id="CHEBI:37575"/>
        <dbReference type="ChEBI" id="CHEBI:57841"/>
        <dbReference type="ChEBI" id="CHEBI:62890"/>
        <dbReference type="EC" id="2.5.1.3"/>
    </reaction>
</comment>
<dbReference type="KEGG" id="bdh:GV66_18355"/>
<dbReference type="HAMAP" id="MF_00097">
    <property type="entry name" value="TMP_synthase"/>
    <property type="match status" value="1"/>
</dbReference>
<name>A0A0K2HNX1_9BACT</name>
<accession>A0A0K2HNX1</accession>
<dbReference type="Pfam" id="PF02581">
    <property type="entry name" value="TMP-TENI"/>
    <property type="match status" value="1"/>
</dbReference>
<evidence type="ECO:0000256" key="12">
    <source>
        <dbReference type="RuleBase" id="RU004253"/>
    </source>
</evidence>
<dbReference type="UniPathway" id="UPA00060">
    <property type="reaction ID" value="UER00141"/>
</dbReference>
<dbReference type="InterPro" id="IPR013785">
    <property type="entry name" value="Aldolase_TIM"/>
</dbReference>
<feature type="binding site" evidence="10">
    <location>
        <position position="136"/>
    </location>
    <ligand>
        <name>4-amino-2-methyl-5-(diphosphooxymethyl)pyrimidine</name>
        <dbReference type="ChEBI" id="CHEBI:57841"/>
    </ligand>
</feature>
<evidence type="ECO:0000256" key="3">
    <source>
        <dbReference type="ARBA" id="ARBA00022679"/>
    </source>
</evidence>
<evidence type="ECO:0000256" key="7">
    <source>
        <dbReference type="ARBA" id="ARBA00047334"/>
    </source>
</evidence>
<dbReference type="InterPro" id="IPR022998">
    <property type="entry name" value="ThiamineP_synth_TenI"/>
</dbReference>
<dbReference type="PANTHER" id="PTHR20857:SF15">
    <property type="entry name" value="THIAMINE-PHOSPHATE SYNTHASE"/>
    <property type="match status" value="1"/>
</dbReference>
<dbReference type="AlphaFoldDB" id="A0A0K2HNX1"/>
<dbReference type="SUPFAM" id="SSF51391">
    <property type="entry name" value="Thiamin phosphate synthase"/>
    <property type="match status" value="1"/>
</dbReference>
<sequence>MEDKTVELQFITHFTDTYSYYDSARMALEGGCRWIQLRMKDTSVDEVEREAIRLQGLCKDYGATFIIDDHVELVNKIHADGVHLGKKDMPVAEARKILGKEFIIGGTANTFDDVKMHYEAGADYIGCGPFRFTTTKKDLSPVLGLEGYRSIIQQMKEADIHLPIVAIGGITLEDIPSIMETGITGIALSGTILRAKDPVAETKRIMNL</sequence>
<gene>
    <name evidence="10" type="primary">thiE</name>
    <name evidence="14" type="ORF">DWW04_17725</name>
    <name evidence="15" type="ORF">E1I98_02885</name>
    <name evidence="16" type="ORF">E1J06_11590</name>
</gene>
<dbReference type="GO" id="GO:0004789">
    <property type="term" value="F:thiamine-phosphate diphosphorylase activity"/>
    <property type="evidence" value="ECO:0007669"/>
    <property type="project" value="UniProtKB-UniRule"/>
</dbReference>
<comment type="cofactor">
    <cofactor evidence="10">
        <name>Mg(2+)</name>
        <dbReference type="ChEBI" id="CHEBI:18420"/>
    </cofactor>
    <text evidence="10">Binds 1 Mg(2+) ion per subunit.</text>
</comment>
<evidence type="ECO:0000256" key="11">
    <source>
        <dbReference type="RuleBase" id="RU003826"/>
    </source>
</evidence>
<keyword evidence="6 10" id="KW-0784">Thiamine biosynthesis</keyword>
<evidence type="ECO:0000256" key="2">
    <source>
        <dbReference type="ARBA" id="ARBA00005165"/>
    </source>
</evidence>
<feature type="binding site" evidence="10">
    <location>
        <position position="69"/>
    </location>
    <ligand>
        <name>Mg(2+)</name>
        <dbReference type="ChEBI" id="CHEBI:18420"/>
    </ligand>
</feature>
<feature type="binding site" evidence="10">
    <location>
        <begin position="36"/>
        <end position="40"/>
    </location>
    <ligand>
        <name>4-amino-2-methyl-5-(diphosphooxymethyl)pyrimidine</name>
        <dbReference type="ChEBI" id="CHEBI:57841"/>
    </ligand>
</feature>
<reference evidence="14 17" key="1">
    <citation type="submission" date="2018-08" db="EMBL/GenBank/DDBJ databases">
        <title>A genome reference for cultivated species of the human gut microbiota.</title>
        <authorList>
            <person name="Zou Y."/>
            <person name="Xue W."/>
            <person name="Luo G."/>
        </authorList>
    </citation>
    <scope>NUCLEOTIDE SEQUENCE [LARGE SCALE GENOMIC DNA]</scope>
    <source>
        <strain evidence="14 17">AF14-1AC</strain>
    </source>
</reference>
<comment type="function">
    <text evidence="1 10">Condenses 4-methyl-5-(beta-hydroxyethyl)thiazole monophosphate (THZ-P) and 2-methyl-4-amino-5-hydroxymethyl pyrimidine pyrophosphate (HMP-PP) to form thiamine monophosphate (TMP).</text>
</comment>
<protein>
    <recommendedName>
        <fullName evidence="10">Thiamine-phosphate synthase</fullName>
        <shortName evidence="10">TP synthase</shortName>
        <shortName evidence="10">TPS</shortName>
        <ecNumber evidence="10">2.5.1.3</ecNumber>
    </recommendedName>
    <alternativeName>
        <fullName evidence="10">Thiamine-phosphate pyrophosphorylase</fullName>
        <shortName evidence="10">TMP pyrophosphorylase</shortName>
        <shortName evidence="10">TMP-PPase</shortName>
    </alternativeName>
</protein>
<dbReference type="FunFam" id="3.20.20.70:FF:000096">
    <property type="entry name" value="Thiamine-phosphate synthase"/>
    <property type="match status" value="1"/>
</dbReference>
<comment type="caution">
    <text evidence="10">Lacks conserved residue(s) required for the propagation of feature annotation.</text>
</comment>
<dbReference type="EMBL" id="QRZL01000023">
    <property type="protein sequence ID" value="RGV72515.1"/>
    <property type="molecule type" value="Genomic_DNA"/>
</dbReference>
<feature type="binding site" evidence="10">
    <location>
        <position position="169"/>
    </location>
    <ligand>
        <name>2-[(2R,5Z)-2-carboxy-4-methylthiazol-5(2H)-ylidene]ethyl phosphate</name>
        <dbReference type="ChEBI" id="CHEBI:62899"/>
    </ligand>
</feature>
<feature type="domain" description="Thiamine phosphate synthase/TenI" evidence="13">
    <location>
        <begin position="10"/>
        <end position="191"/>
    </location>
</feature>
<evidence type="ECO:0000259" key="13">
    <source>
        <dbReference type="Pfam" id="PF02581"/>
    </source>
</evidence>
<keyword evidence="3 10" id="KW-0808">Transferase</keyword>
<evidence type="ECO:0000256" key="6">
    <source>
        <dbReference type="ARBA" id="ARBA00022977"/>
    </source>
</evidence>
<evidence type="ECO:0000313" key="15">
    <source>
        <dbReference type="EMBL" id="TDA75384.1"/>
    </source>
</evidence>
<evidence type="ECO:0000313" key="19">
    <source>
        <dbReference type="Proteomes" id="UP000294834"/>
    </source>
</evidence>
<organism evidence="14 17">
    <name type="scientific">Phocaeicola dorei</name>
    <dbReference type="NCBI Taxonomy" id="357276"/>
    <lineage>
        <taxon>Bacteria</taxon>
        <taxon>Pseudomonadati</taxon>
        <taxon>Bacteroidota</taxon>
        <taxon>Bacteroidia</taxon>
        <taxon>Bacteroidales</taxon>
        <taxon>Bacteroidaceae</taxon>
        <taxon>Phocaeicola</taxon>
    </lineage>
</organism>
<evidence type="ECO:0000313" key="18">
    <source>
        <dbReference type="Proteomes" id="UP000294527"/>
    </source>
</evidence>
<dbReference type="GO" id="GO:0009228">
    <property type="term" value="P:thiamine biosynthetic process"/>
    <property type="evidence" value="ECO:0007669"/>
    <property type="project" value="UniProtKB-KW"/>
</dbReference>
<dbReference type="GO" id="GO:0005737">
    <property type="term" value="C:cytoplasm"/>
    <property type="evidence" value="ECO:0007669"/>
    <property type="project" value="TreeGrafter"/>
</dbReference>
<dbReference type="CDD" id="cd00564">
    <property type="entry name" value="TMP_TenI"/>
    <property type="match status" value="1"/>
</dbReference>
<comment type="caution">
    <text evidence="14">The sequence shown here is derived from an EMBL/GenBank/DDBJ whole genome shotgun (WGS) entry which is preliminary data.</text>
</comment>
<dbReference type="Gene3D" id="3.20.20.70">
    <property type="entry name" value="Aldolase class I"/>
    <property type="match status" value="1"/>
</dbReference>
<dbReference type="EC" id="2.5.1.3" evidence="10"/>
<comment type="catalytic activity">
    <reaction evidence="9 10 11">
        <text>2-[(2R,5Z)-2-carboxy-4-methylthiazol-5(2H)-ylidene]ethyl phosphate + 4-amino-2-methyl-5-(diphosphooxymethyl)pyrimidine + 2 H(+) = thiamine phosphate + CO2 + diphosphate</text>
        <dbReference type="Rhea" id="RHEA:47844"/>
        <dbReference type="ChEBI" id="CHEBI:15378"/>
        <dbReference type="ChEBI" id="CHEBI:16526"/>
        <dbReference type="ChEBI" id="CHEBI:33019"/>
        <dbReference type="ChEBI" id="CHEBI:37575"/>
        <dbReference type="ChEBI" id="CHEBI:57841"/>
        <dbReference type="ChEBI" id="CHEBI:62899"/>
        <dbReference type="EC" id="2.5.1.3"/>
    </reaction>
</comment>
<comment type="catalytic activity">
    <reaction evidence="7 10 11">
        <text>4-methyl-5-(2-phosphooxyethyl)-thiazole + 4-amino-2-methyl-5-(diphosphooxymethyl)pyrimidine + H(+) = thiamine phosphate + diphosphate</text>
        <dbReference type="Rhea" id="RHEA:22328"/>
        <dbReference type="ChEBI" id="CHEBI:15378"/>
        <dbReference type="ChEBI" id="CHEBI:33019"/>
        <dbReference type="ChEBI" id="CHEBI:37575"/>
        <dbReference type="ChEBI" id="CHEBI:57841"/>
        <dbReference type="ChEBI" id="CHEBI:58296"/>
        <dbReference type="EC" id="2.5.1.3"/>
    </reaction>
</comment>
<evidence type="ECO:0000256" key="8">
    <source>
        <dbReference type="ARBA" id="ARBA00047851"/>
    </source>
</evidence>
<dbReference type="NCBIfam" id="TIGR00693">
    <property type="entry name" value="thiE"/>
    <property type="match status" value="1"/>
</dbReference>
<keyword evidence="4 10" id="KW-0479">Metal-binding</keyword>
<feature type="binding site" evidence="10">
    <location>
        <position position="68"/>
    </location>
    <ligand>
        <name>4-amino-2-methyl-5-(diphosphooxymethyl)pyrimidine</name>
        <dbReference type="ChEBI" id="CHEBI:57841"/>
    </ligand>
</feature>
<reference evidence="18 19" key="2">
    <citation type="journal article" date="2019" name="Nat. Microbiol.">
        <title>Genomic variation and strain-specific functional adaptation in the human gut microbiome during early life.</title>
        <authorList>
            <person name="Vatanen T."/>
            <person name="Plichta D.R."/>
            <person name="Somani J."/>
            <person name="Munch P.C."/>
            <person name="Arthur T.D."/>
            <person name="Hall A.B."/>
            <person name="Rudolf S."/>
            <person name="Oakeley E.J."/>
            <person name="Ke X."/>
            <person name="Young R.A."/>
            <person name="Haiser H.J."/>
            <person name="Kolde R."/>
            <person name="Yassour M."/>
            <person name="Luopajarvi K."/>
            <person name="Siljander H."/>
            <person name="Virtanen S.M."/>
            <person name="Ilonen J."/>
            <person name="Uibo R."/>
            <person name="Tillmann V."/>
            <person name="Mokurov S."/>
            <person name="Dorshakova N."/>
            <person name="Porter J.A."/>
            <person name="McHardy A.C."/>
            <person name="Lahdesmaki H."/>
            <person name="Vlamakis H."/>
            <person name="Huttenhower C."/>
            <person name="Knip M."/>
            <person name="Xavier R.J."/>
        </authorList>
    </citation>
    <scope>NUCLEOTIDE SEQUENCE [LARGE SCALE GENOMIC DNA]</scope>
    <source>
        <strain evidence="15 18">RJX1047</strain>
        <strain evidence="16 19">RJX1052</strain>
    </source>
</reference>
<evidence type="ECO:0000313" key="14">
    <source>
        <dbReference type="EMBL" id="RGV72515.1"/>
    </source>
</evidence>
<evidence type="ECO:0000256" key="9">
    <source>
        <dbReference type="ARBA" id="ARBA00047883"/>
    </source>
</evidence>
<dbReference type="Proteomes" id="UP000294527">
    <property type="component" value="Unassembled WGS sequence"/>
</dbReference>
<proteinExistence type="inferred from homology"/>
<comment type="similarity">
    <text evidence="10 11">Belongs to the thiamine-phosphate synthase family.</text>
</comment>
<dbReference type="GO" id="GO:0000287">
    <property type="term" value="F:magnesium ion binding"/>
    <property type="evidence" value="ECO:0007669"/>
    <property type="project" value="UniProtKB-UniRule"/>
</dbReference>
<evidence type="ECO:0000313" key="17">
    <source>
        <dbReference type="Proteomes" id="UP000283678"/>
    </source>
</evidence>
<feature type="binding site" evidence="10">
    <location>
        <position position="88"/>
    </location>
    <ligand>
        <name>Mg(2+)</name>
        <dbReference type="ChEBI" id="CHEBI:18420"/>
    </ligand>
</feature>
<dbReference type="EMBL" id="SLTU01000001">
    <property type="protein sequence ID" value="TDA75384.1"/>
    <property type="molecule type" value="Genomic_DNA"/>
</dbReference>
<feature type="binding site" evidence="10">
    <location>
        <position position="107"/>
    </location>
    <ligand>
        <name>4-amino-2-methyl-5-(diphosphooxymethyl)pyrimidine</name>
        <dbReference type="ChEBI" id="CHEBI:57841"/>
    </ligand>
</feature>
<dbReference type="Proteomes" id="UP000294834">
    <property type="component" value="Unassembled WGS sequence"/>
</dbReference>
<comment type="pathway">
    <text evidence="2 10 12">Cofactor biosynthesis; thiamine diphosphate biosynthesis; thiamine phosphate from 4-amino-2-methyl-5-diphosphomethylpyrimidine and 4-methyl-5-(2-phosphoethyl)-thiazole: step 1/1.</text>
</comment>
<feature type="binding site" evidence="10">
    <location>
        <begin position="133"/>
        <end position="135"/>
    </location>
    <ligand>
        <name>2-[(2R,5Z)-2-carboxy-4-methylthiazol-5(2H)-ylidene]ethyl phosphate</name>
        <dbReference type="ChEBI" id="CHEBI:62899"/>
    </ligand>
</feature>
<dbReference type="NCBIfam" id="NF000736">
    <property type="entry name" value="PRK00043.2-3"/>
    <property type="match status" value="1"/>
</dbReference>
<evidence type="ECO:0000256" key="10">
    <source>
        <dbReference type="HAMAP-Rule" id="MF_00097"/>
    </source>
</evidence>
<dbReference type="PANTHER" id="PTHR20857">
    <property type="entry name" value="THIAMINE-PHOSPHATE PYROPHOSPHORYLASE"/>
    <property type="match status" value="1"/>
</dbReference>
<dbReference type="GO" id="GO:0009229">
    <property type="term" value="P:thiamine diphosphate biosynthetic process"/>
    <property type="evidence" value="ECO:0007669"/>
    <property type="project" value="UniProtKB-UniRule"/>
</dbReference>
<keyword evidence="5 10" id="KW-0460">Magnesium</keyword>
<dbReference type="InterPro" id="IPR034291">
    <property type="entry name" value="TMP_synthase"/>
</dbReference>
<dbReference type="EMBL" id="SLTX01000001">
    <property type="protein sequence ID" value="TDB07998.1"/>
    <property type="molecule type" value="Genomic_DNA"/>
</dbReference>
<evidence type="ECO:0000313" key="16">
    <source>
        <dbReference type="EMBL" id="TDB07998.1"/>
    </source>
</evidence>
<evidence type="ECO:0000256" key="1">
    <source>
        <dbReference type="ARBA" id="ARBA00003814"/>
    </source>
</evidence>
<dbReference type="Proteomes" id="UP000283678">
    <property type="component" value="Unassembled WGS sequence"/>
</dbReference>
<dbReference type="InterPro" id="IPR036206">
    <property type="entry name" value="ThiamineP_synth_sf"/>
</dbReference>
<evidence type="ECO:0000256" key="4">
    <source>
        <dbReference type="ARBA" id="ARBA00022723"/>
    </source>
</evidence>
<dbReference type="RefSeq" id="WP_008654624.1">
    <property type="nucleotide sequence ID" value="NZ_CAXSRD010000009.1"/>
</dbReference>
<evidence type="ECO:0000256" key="5">
    <source>
        <dbReference type="ARBA" id="ARBA00022842"/>
    </source>
</evidence>